<gene>
    <name evidence="1" type="ORF">S06H3_61376</name>
</gene>
<proteinExistence type="predicted"/>
<name>X1P8A2_9ZZZZ</name>
<dbReference type="AlphaFoldDB" id="X1P8A2"/>
<protein>
    <submittedName>
        <fullName evidence="1">Uncharacterized protein</fullName>
    </submittedName>
</protein>
<reference evidence="1" key="1">
    <citation type="journal article" date="2014" name="Front. Microbiol.">
        <title>High frequency of phylogenetically diverse reductive dehalogenase-homologous genes in deep subseafloor sedimentary metagenomes.</title>
        <authorList>
            <person name="Kawai M."/>
            <person name="Futagami T."/>
            <person name="Toyoda A."/>
            <person name="Takaki Y."/>
            <person name="Nishi S."/>
            <person name="Hori S."/>
            <person name="Arai W."/>
            <person name="Tsubouchi T."/>
            <person name="Morono Y."/>
            <person name="Uchiyama I."/>
            <person name="Ito T."/>
            <person name="Fujiyama A."/>
            <person name="Inagaki F."/>
            <person name="Takami H."/>
        </authorList>
    </citation>
    <scope>NUCLEOTIDE SEQUENCE</scope>
    <source>
        <strain evidence="1">Expedition CK06-06</strain>
    </source>
</reference>
<dbReference type="EMBL" id="BARV01040237">
    <property type="protein sequence ID" value="GAI52073.1"/>
    <property type="molecule type" value="Genomic_DNA"/>
</dbReference>
<accession>X1P8A2</accession>
<feature type="non-terminal residue" evidence="1">
    <location>
        <position position="1"/>
    </location>
</feature>
<evidence type="ECO:0000313" key="1">
    <source>
        <dbReference type="EMBL" id="GAI52073.1"/>
    </source>
</evidence>
<sequence length="32" mass="3458">DDYLTGDEEGGSRVEGGIRVISIIEAYCQLQA</sequence>
<organism evidence="1">
    <name type="scientific">marine sediment metagenome</name>
    <dbReference type="NCBI Taxonomy" id="412755"/>
    <lineage>
        <taxon>unclassified sequences</taxon>
        <taxon>metagenomes</taxon>
        <taxon>ecological metagenomes</taxon>
    </lineage>
</organism>
<comment type="caution">
    <text evidence="1">The sequence shown here is derived from an EMBL/GenBank/DDBJ whole genome shotgun (WGS) entry which is preliminary data.</text>
</comment>